<dbReference type="Proteomes" id="UP000017836">
    <property type="component" value="Unassembled WGS sequence"/>
</dbReference>
<proteinExistence type="predicted"/>
<accession>W1PBD2</accession>
<name>W1PBD2_AMBTC</name>
<keyword evidence="2" id="KW-1185">Reference proteome</keyword>
<dbReference type="STRING" id="13333.W1PBD2"/>
<dbReference type="HOGENOM" id="CLU_2349548_0_0_1"/>
<dbReference type="Gramene" id="ERN05019">
    <property type="protein sequence ID" value="ERN05019"/>
    <property type="gene ID" value="AMTR_s00053p00037150"/>
</dbReference>
<protein>
    <submittedName>
        <fullName evidence="1">Uncharacterized protein</fullName>
    </submittedName>
</protein>
<organism evidence="1 2">
    <name type="scientific">Amborella trichopoda</name>
    <dbReference type="NCBI Taxonomy" id="13333"/>
    <lineage>
        <taxon>Eukaryota</taxon>
        <taxon>Viridiplantae</taxon>
        <taxon>Streptophyta</taxon>
        <taxon>Embryophyta</taxon>
        <taxon>Tracheophyta</taxon>
        <taxon>Spermatophyta</taxon>
        <taxon>Magnoliopsida</taxon>
        <taxon>Amborellales</taxon>
        <taxon>Amborellaceae</taxon>
        <taxon>Amborella</taxon>
    </lineage>
</organism>
<dbReference type="AlphaFoldDB" id="W1PBD2"/>
<dbReference type="eggNOG" id="KOG3365">
    <property type="taxonomic scope" value="Eukaryota"/>
</dbReference>
<sequence length="97" mass="11235">MWFFHGEAHFYFGCLHPIKEINGFLVHAFDIYVFYVSEWDPWGVPEDYKCEIIEDDTPGPKHVPRHRPIPLPDGFRHALVAAASVQPDVNKKEASEK</sequence>
<reference evidence="2" key="1">
    <citation type="journal article" date="2013" name="Science">
        <title>The Amborella genome and the evolution of flowering plants.</title>
        <authorList>
            <consortium name="Amborella Genome Project"/>
        </authorList>
    </citation>
    <scope>NUCLEOTIDE SEQUENCE [LARGE SCALE GENOMIC DNA]</scope>
</reference>
<evidence type="ECO:0000313" key="2">
    <source>
        <dbReference type="Proteomes" id="UP000017836"/>
    </source>
</evidence>
<evidence type="ECO:0000313" key="1">
    <source>
        <dbReference type="EMBL" id="ERN05019.1"/>
    </source>
</evidence>
<dbReference type="EMBL" id="KI394012">
    <property type="protein sequence ID" value="ERN05019.1"/>
    <property type="molecule type" value="Genomic_DNA"/>
</dbReference>
<gene>
    <name evidence="1" type="ORF">AMTR_s00053p00037150</name>
</gene>